<reference evidence="1 2" key="1">
    <citation type="submission" date="2016-10" db="EMBL/GenBank/DDBJ databases">
        <title>Draft genome sequence of Coniochaeta ligniaria NRRL30616, a lignocellulolytic fungus for bioabatement of inhibitors in plant biomass hydrolysates.</title>
        <authorList>
            <consortium name="DOE Joint Genome Institute"/>
            <person name="Jimenez D.J."/>
            <person name="Hector R.E."/>
            <person name="Riley R."/>
            <person name="Sun H."/>
            <person name="Grigoriev I.V."/>
            <person name="Van Elsas J.D."/>
            <person name="Nichols N.N."/>
        </authorList>
    </citation>
    <scope>NUCLEOTIDE SEQUENCE [LARGE SCALE GENOMIC DNA]</scope>
    <source>
        <strain evidence="1 2">NRRL 30616</strain>
    </source>
</reference>
<gene>
    <name evidence="1" type="ORF">CONLIGDRAFT_259788</name>
</gene>
<sequence>MAGPSPVPGVIPPAITPAQAQPLMAPFQAAWNRHSLPTAQHDASLRHPVFFTEKLRRGPLFPPTQTAHPQMNLNPIALGYVYQDTQRSGGKMAGPRL</sequence>
<dbReference type="STRING" id="1408157.A0A1J7IWW2"/>
<dbReference type="InParanoid" id="A0A1J7IWW2"/>
<evidence type="ECO:0000313" key="1">
    <source>
        <dbReference type="EMBL" id="OIW32191.1"/>
    </source>
</evidence>
<evidence type="ECO:0000313" key="2">
    <source>
        <dbReference type="Proteomes" id="UP000182658"/>
    </source>
</evidence>
<dbReference type="EMBL" id="KV875095">
    <property type="protein sequence ID" value="OIW32191.1"/>
    <property type="molecule type" value="Genomic_DNA"/>
</dbReference>
<dbReference type="OrthoDB" id="3535086at2759"/>
<name>A0A1J7IWW2_9PEZI</name>
<protein>
    <submittedName>
        <fullName evidence="1">Uncharacterized protein</fullName>
    </submittedName>
</protein>
<organism evidence="1 2">
    <name type="scientific">Coniochaeta ligniaria NRRL 30616</name>
    <dbReference type="NCBI Taxonomy" id="1408157"/>
    <lineage>
        <taxon>Eukaryota</taxon>
        <taxon>Fungi</taxon>
        <taxon>Dikarya</taxon>
        <taxon>Ascomycota</taxon>
        <taxon>Pezizomycotina</taxon>
        <taxon>Sordariomycetes</taxon>
        <taxon>Sordariomycetidae</taxon>
        <taxon>Coniochaetales</taxon>
        <taxon>Coniochaetaceae</taxon>
        <taxon>Coniochaeta</taxon>
    </lineage>
</organism>
<keyword evidence="2" id="KW-1185">Reference proteome</keyword>
<accession>A0A1J7IWW2</accession>
<dbReference type="AlphaFoldDB" id="A0A1J7IWW2"/>
<proteinExistence type="predicted"/>
<dbReference type="Proteomes" id="UP000182658">
    <property type="component" value="Unassembled WGS sequence"/>
</dbReference>